<gene>
    <name evidence="1" type="ORF">PbB2_02079</name>
</gene>
<dbReference type="EMBL" id="BFBR01000006">
    <property type="protein sequence ID" value="GBF58397.1"/>
    <property type="molecule type" value="Genomic_DNA"/>
</dbReference>
<accession>A0A2P2EBF2</accession>
<keyword evidence="2" id="KW-1185">Reference proteome</keyword>
<organism evidence="1 2">
    <name type="scientific">Candidatus Phycosocius bacilliformis</name>
    <dbReference type="NCBI Taxonomy" id="1445552"/>
    <lineage>
        <taxon>Bacteria</taxon>
        <taxon>Pseudomonadati</taxon>
        <taxon>Pseudomonadota</taxon>
        <taxon>Alphaproteobacteria</taxon>
        <taxon>Caulobacterales</taxon>
        <taxon>Caulobacterales incertae sedis</taxon>
        <taxon>Candidatus Phycosocius</taxon>
    </lineage>
</organism>
<evidence type="ECO:0000313" key="1">
    <source>
        <dbReference type="EMBL" id="GBF58397.1"/>
    </source>
</evidence>
<dbReference type="Proteomes" id="UP000245086">
    <property type="component" value="Unassembled WGS sequence"/>
</dbReference>
<comment type="caution">
    <text evidence="1">The sequence shown here is derived from an EMBL/GenBank/DDBJ whole genome shotgun (WGS) entry which is preliminary data.</text>
</comment>
<name>A0A2P2EBF2_9PROT</name>
<dbReference type="AlphaFoldDB" id="A0A2P2EBF2"/>
<reference evidence="1" key="1">
    <citation type="journal article" date="2018" name="Genome Announc.">
        <title>Draft Genome Sequence of "Candidatus Phycosocius bacilliformis," an Alphaproteobacterial Ectosymbiont of the Hydrocarbon-Producing Green Alga Botryococcus braunii.</title>
        <authorList>
            <person name="Tanabe Y."/>
            <person name="Yamaguchi H."/>
            <person name="Watanabe M.M."/>
        </authorList>
    </citation>
    <scope>NUCLEOTIDE SEQUENCE [LARGE SCALE GENOMIC DNA]</scope>
    <source>
        <strain evidence="1">BOTRYCO-2</strain>
    </source>
</reference>
<evidence type="ECO:0000313" key="2">
    <source>
        <dbReference type="Proteomes" id="UP000245086"/>
    </source>
</evidence>
<protein>
    <submittedName>
        <fullName evidence="1">Uncharacterized protein</fullName>
    </submittedName>
</protein>
<sequence>MFMPDICAGAYGGVTIPIYGTSVSFVRSNPRAFQFYLRGAKFGQMGTIWGPNFCSRFGSQLSY</sequence>
<proteinExistence type="predicted"/>